<keyword evidence="1" id="KW-0472">Membrane</keyword>
<proteinExistence type="predicted"/>
<protein>
    <recommendedName>
        <fullName evidence="3">Polysaccharide polymerase</fullName>
    </recommendedName>
</protein>
<dbReference type="EMBL" id="MT898160">
    <property type="protein sequence ID" value="QOS20434.1"/>
    <property type="molecule type" value="Genomic_DNA"/>
</dbReference>
<dbReference type="AlphaFoldDB" id="A0A7M1W046"/>
<feature type="transmembrane region" description="Helical" evidence="1">
    <location>
        <begin position="185"/>
        <end position="204"/>
    </location>
</feature>
<keyword evidence="1" id="KW-0812">Transmembrane</keyword>
<feature type="transmembrane region" description="Helical" evidence="1">
    <location>
        <begin position="275"/>
        <end position="292"/>
    </location>
</feature>
<evidence type="ECO:0000256" key="1">
    <source>
        <dbReference type="SAM" id="Phobius"/>
    </source>
</evidence>
<accession>A0A7M1W046</accession>
<feature type="transmembrane region" description="Helical" evidence="1">
    <location>
        <begin position="304"/>
        <end position="337"/>
    </location>
</feature>
<evidence type="ECO:0000313" key="2">
    <source>
        <dbReference type="EMBL" id="QOS20434.1"/>
    </source>
</evidence>
<feature type="transmembrane region" description="Helical" evidence="1">
    <location>
        <begin position="233"/>
        <end position="254"/>
    </location>
</feature>
<gene>
    <name evidence="2" type="ORF">VP355_00011</name>
</gene>
<dbReference type="Pfam" id="PF14897">
    <property type="entry name" value="EpsG"/>
    <property type="match status" value="1"/>
</dbReference>
<keyword evidence="1" id="KW-1133">Transmembrane helix</keyword>
<sequence length="384" mass="44374">MLSVYIIALVDLNNCSKSLRSFVSIIIGVYFSILIGFSFQLGVDWLFYFELYNGASNSLLFIEPLYLFINDLFSLLNFNYVAYSFIIVFAFYFSLIRFFGKRSKKVTICIALSFSLMLFFTVEAKRQVIAMIIFISISVRLLEKERLFLYYISVLLAALVHVSAIFLILVPALTKYNPCSKKQNFLIVIFLLLSMYKLDLIAVVNDVFLKSISNEIYEKIEYYIFVAKENDNVAFNINNLIKTAVFASMVVFYCKIEAYAKNEKLLQTLPAMKGCVLAYFFVSVFFSGFGVFSDRLSVYFLPHYVLLISWIIAMSGSMSTRFAILLATLIVFFTSFYRSTLNDYFSIHYSNYEGILMGDKLDDPMRLNERTSDVRNHFINKSLK</sequence>
<dbReference type="InterPro" id="IPR049458">
    <property type="entry name" value="EpsG-like"/>
</dbReference>
<name>A0A7M1W046_VIBPH</name>
<feature type="transmembrane region" description="Helical" evidence="1">
    <location>
        <begin position="21"/>
        <end position="39"/>
    </location>
</feature>
<feature type="transmembrane region" description="Helical" evidence="1">
    <location>
        <begin position="148"/>
        <end position="173"/>
    </location>
</feature>
<reference evidence="2" key="1">
    <citation type="submission" date="2020-08" db="EMBL/GenBank/DDBJ databases">
        <title>Genetic structure, function and evolution of capsule biosynthesis loci in Vibrio parahaemolyticus.</title>
        <authorList>
            <person name="Li L."/>
            <person name="Bian S."/>
        </authorList>
    </citation>
    <scope>NUCLEOTIDE SEQUENCE</scope>
    <source>
        <strain evidence="2">VP355</strain>
    </source>
</reference>
<feature type="transmembrane region" description="Helical" evidence="1">
    <location>
        <begin position="80"/>
        <end position="99"/>
    </location>
</feature>
<organism evidence="2">
    <name type="scientific">Vibrio parahaemolyticus</name>
    <dbReference type="NCBI Taxonomy" id="670"/>
    <lineage>
        <taxon>Bacteria</taxon>
        <taxon>Pseudomonadati</taxon>
        <taxon>Pseudomonadota</taxon>
        <taxon>Gammaproteobacteria</taxon>
        <taxon>Vibrionales</taxon>
        <taxon>Vibrionaceae</taxon>
        <taxon>Vibrio</taxon>
    </lineage>
</organism>
<evidence type="ECO:0008006" key="3">
    <source>
        <dbReference type="Google" id="ProtNLM"/>
    </source>
</evidence>